<organism evidence="5 6">
    <name type="scientific">Apiotrichum porosum</name>
    <dbReference type="NCBI Taxonomy" id="105984"/>
    <lineage>
        <taxon>Eukaryota</taxon>
        <taxon>Fungi</taxon>
        <taxon>Dikarya</taxon>
        <taxon>Basidiomycota</taxon>
        <taxon>Agaricomycotina</taxon>
        <taxon>Tremellomycetes</taxon>
        <taxon>Trichosporonales</taxon>
        <taxon>Trichosporonaceae</taxon>
        <taxon>Apiotrichum</taxon>
    </lineage>
</organism>
<dbReference type="PANTHER" id="PTHR13347">
    <property type="entry name" value="HEAT REPEAT-CONTAINING PROTEIN 3"/>
    <property type="match status" value="1"/>
</dbReference>
<dbReference type="OrthoDB" id="288703at2759"/>
<accession>A0A427XF96</accession>
<proteinExistence type="inferred from homology"/>
<dbReference type="InterPro" id="IPR057990">
    <property type="entry name" value="TPR_SYO1"/>
</dbReference>
<evidence type="ECO:0000256" key="3">
    <source>
        <dbReference type="SAM" id="MobiDB-lite"/>
    </source>
</evidence>
<dbReference type="Gene3D" id="1.25.10.10">
    <property type="entry name" value="Leucine-rich Repeat Variant"/>
    <property type="match status" value="1"/>
</dbReference>
<dbReference type="GeneID" id="39587644"/>
<dbReference type="InterPro" id="IPR016024">
    <property type="entry name" value="ARM-type_fold"/>
</dbReference>
<keyword evidence="6" id="KW-1185">Reference proteome</keyword>
<evidence type="ECO:0000259" key="4">
    <source>
        <dbReference type="Pfam" id="PF25567"/>
    </source>
</evidence>
<evidence type="ECO:0000313" key="5">
    <source>
        <dbReference type="EMBL" id="RSH77545.1"/>
    </source>
</evidence>
<dbReference type="GO" id="GO:0051082">
    <property type="term" value="F:unfolded protein binding"/>
    <property type="evidence" value="ECO:0007669"/>
    <property type="project" value="TreeGrafter"/>
</dbReference>
<name>A0A427XF96_9TREE</name>
<evidence type="ECO:0000313" key="6">
    <source>
        <dbReference type="Proteomes" id="UP000279236"/>
    </source>
</evidence>
<dbReference type="SUPFAM" id="SSF48371">
    <property type="entry name" value="ARM repeat"/>
    <property type="match status" value="1"/>
</dbReference>
<dbReference type="GO" id="GO:0042273">
    <property type="term" value="P:ribosomal large subunit biogenesis"/>
    <property type="evidence" value="ECO:0007669"/>
    <property type="project" value="TreeGrafter"/>
</dbReference>
<dbReference type="AlphaFoldDB" id="A0A427XF96"/>
<dbReference type="PROSITE" id="PS50176">
    <property type="entry name" value="ARM_REPEAT"/>
    <property type="match status" value="1"/>
</dbReference>
<gene>
    <name evidence="5" type="ORF">EHS24_003101</name>
</gene>
<comment type="similarity">
    <text evidence="1">Belongs to the nuclear import and ribosome assembly adapter family.</text>
</comment>
<feature type="region of interest" description="Disordered" evidence="3">
    <location>
        <begin position="252"/>
        <end position="275"/>
    </location>
</feature>
<comment type="caution">
    <text evidence="5">The sequence shown here is derived from an EMBL/GenBank/DDBJ whole genome shotgun (WGS) entry which is preliminary data.</text>
</comment>
<dbReference type="GO" id="GO:0006606">
    <property type="term" value="P:protein import into nucleus"/>
    <property type="evidence" value="ECO:0007669"/>
    <property type="project" value="TreeGrafter"/>
</dbReference>
<protein>
    <recommendedName>
        <fullName evidence="4">SYO1-like TPR repeats domain-containing protein</fullName>
    </recommendedName>
</protein>
<dbReference type="EMBL" id="RSCE01000015">
    <property type="protein sequence ID" value="RSH77545.1"/>
    <property type="molecule type" value="Genomic_DNA"/>
</dbReference>
<dbReference type="InterPro" id="IPR052616">
    <property type="entry name" value="SYO1-like"/>
</dbReference>
<dbReference type="Proteomes" id="UP000279236">
    <property type="component" value="Unassembled WGS sequence"/>
</dbReference>
<dbReference type="CDD" id="cd13394">
    <property type="entry name" value="Syo1_like"/>
    <property type="match status" value="1"/>
</dbReference>
<evidence type="ECO:0000256" key="2">
    <source>
        <dbReference type="PROSITE-ProRule" id="PRU00259"/>
    </source>
</evidence>
<dbReference type="Pfam" id="PF25567">
    <property type="entry name" value="TPR_SYO1"/>
    <property type="match status" value="1"/>
</dbReference>
<feature type="domain" description="SYO1-like TPR repeats" evidence="4">
    <location>
        <begin position="455"/>
        <end position="719"/>
    </location>
</feature>
<reference evidence="5 6" key="1">
    <citation type="submission" date="2018-11" db="EMBL/GenBank/DDBJ databases">
        <title>Genome sequence of Apiotrichum porosum DSM 27194.</title>
        <authorList>
            <person name="Aliyu H."/>
            <person name="Gorte O."/>
            <person name="Ochsenreither K."/>
        </authorList>
    </citation>
    <scope>NUCLEOTIDE SEQUENCE [LARGE SCALE GENOMIC DNA]</scope>
    <source>
        <strain evidence="5 6">DSM 27194</strain>
    </source>
</reference>
<evidence type="ECO:0000256" key="1">
    <source>
        <dbReference type="ARBA" id="ARBA00049983"/>
    </source>
</evidence>
<feature type="repeat" description="ARM" evidence="2">
    <location>
        <begin position="82"/>
        <end position="110"/>
    </location>
</feature>
<dbReference type="InterPro" id="IPR011989">
    <property type="entry name" value="ARM-like"/>
</dbReference>
<dbReference type="STRING" id="105984.A0A427XF96"/>
<sequence>MGKAQYKKKTAAKRHNPIRVPDAHLGAGRIDGKVDSEKEKQMIPVMAKLRSADYSDRTWACAAICNLISGDPATRRLFQGKNVVGELIERLSDSVDEVVVEASGALRNLAIDGGHEMCGEMFNKGIMSHLTTLMGKISGTIDGVLAANTKDLSDEELQARKHLLSLTENVISLIWSLADASHKTLAAVNAAGCEGVLVKVLQGRDSLSVGVVLAAAQALYALTQDNWTFSKALTSTPDAISTLVEMANKDHTQAEKDLKGKGKAKKDGDAAMQDDDEEIGDGRVLLTRVLVVGTIRNIVQPGSWADKQVGIAALTNDAILPLVNSLLDVNLGNVVQRVTELVSQVPKETVPLAGKNLGTDHRSPAEVKLERVERMLVTVVTALEVLTGICAGLEDAEETMDEDASDDAEVADDQDMEDAMGDEALIAQGRDPRAAADQAAPSPVVNATSLPHLVGALRLPERLTALAQLTPLSFPPTGSEPSIHPPTTAALSSLHLRALEALNNIFVTTHAALAGSPSSELVGLAAALPATGLWEALFAIVSAAGSDAAALTARGQEMRREVMEAALAAAWGVVKTSPGTLTPAPATVQMLMDVLPALSSDAARARTLDTLAGVASRPGVTVADNAAIGAFLMTALASNPSTEITVALLNAIIDVYADETREYDAPVFVAGDYTSKLAATVARVRNATRSVDKRKQPELRSHAEEAYENLTAFIKYRRSL</sequence>
<feature type="compositionally biased region" description="Basic and acidic residues" evidence="3">
    <location>
        <begin position="252"/>
        <end position="269"/>
    </location>
</feature>
<dbReference type="InterPro" id="IPR000225">
    <property type="entry name" value="Armadillo"/>
</dbReference>
<dbReference type="PANTHER" id="PTHR13347:SF1">
    <property type="entry name" value="HEAT REPEAT-CONTAINING PROTEIN 3"/>
    <property type="match status" value="1"/>
</dbReference>
<dbReference type="RefSeq" id="XP_028472692.1">
    <property type="nucleotide sequence ID" value="XM_028618804.1"/>
</dbReference>